<evidence type="ECO:0000313" key="4">
    <source>
        <dbReference type="Proteomes" id="UP000789390"/>
    </source>
</evidence>
<dbReference type="InterPro" id="IPR051092">
    <property type="entry name" value="FYVE_RhoGEF_PH"/>
</dbReference>
<keyword evidence="4" id="KW-1185">Reference proteome</keyword>
<dbReference type="InterPro" id="IPR001849">
    <property type="entry name" value="PH_domain"/>
</dbReference>
<dbReference type="Proteomes" id="UP000789390">
    <property type="component" value="Unassembled WGS sequence"/>
</dbReference>
<dbReference type="PROSITE" id="PS00741">
    <property type="entry name" value="DH_1"/>
    <property type="match status" value="1"/>
</dbReference>
<dbReference type="InterPro" id="IPR001331">
    <property type="entry name" value="GDS_CDC24_CS"/>
</dbReference>
<dbReference type="PANTHER" id="PTHR12673:SF159">
    <property type="entry name" value="LD03170P"/>
    <property type="match status" value="1"/>
</dbReference>
<evidence type="ECO:0000259" key="2">
    <source>
        <dbReference type="PROSITE" id="PS50010"/>
    </source>
</evidence>
<feature type="coiled-coil region" evidence="1">
    <location>
        <begin position="175"/>
        <end position="209"/>
    </location>
</feature>
<keyword evidence="1" id="KW-0175">Coiled coil</keyword>
<dbReference type="GO" id="GO:0005085">
    <property type="term" value="F:guanyl-nucleotide exchange factor activity"/>
    <property type="evidence" value="ECO:0007669"/>
    <property type="project" value="InterPro"/>
</dbReference>
<dbReference type="GO" id="GO:0035556">
    <property type="term" value="P:intracellular signal transduction"/>
    <property type="evidence" value="ECO:0007669"/>
    <property type="project" value="InterPro"/>
</dbReference>
<proteinExistence type="predicted"/>
<evidence type="ECO:0000313" key="3">
    <source>
        <dbReference type="EMBL" id="CAH0106554.1"/>
    </source>
</evidence>
<protein>
    <recommendedName>
        <fullName evidence="2">DH domain-containing protein</fullName>
    </recommendedName>
</protein>
<dbReference type="Pfam" id="PF00621">
    <property type="entry name" value="RhoGEF"/>
    <property type="match status" value="1"/>
</dbReference>
<dbReference type="EMBL" id="CAKKLH010000224">
    <property type="protein sequence ID" value="CAH0106554.1"/>
    <property type="molecule type" value="Genomic_DNA"/>
</dbReference>
<dbReference type="OrthoDB" id="245697at2759"/>
<dbReference type="SMART" id="SM00325">
    <property type="entry name" value="RhoGEF"/>
    <property type="match status" value="1"/>
</dbReference>
<dbReference type="InterPro" id="IPR011993">
    <property type="entry name" value="PH-like_dom_sf"/>
</dbReference>
<comment type="caution">
    <text evidence="3">The sequence shown here is derived from an EMBL/GenBank/DDBJ whole genome shotgun (WGS) entry which is preliminary data.</text>
</comment>
<dbReference type="SUPFAM" id="SSF48065">
    <property type="entry name" value="DBL homology domain (DH-domain)"/>
    <property type="match status" value="1"/>
</dbReference>
<dbReference type="GO" id="GO:0005737">
    <property type="term" value="C:cytoplasm"/>
    <property type="evidence" value="ECO:0007669"/>
    <property type="project" value="TreeGrafter"/>
</dbReference>
<dbReference type="Gene3D" id="2.30.29.30">
    <property type="entry name" value="Pleckstrin-homology domain (PH domain)/Phosphotyrosine-binding domain (PTB)"/>
    <property type="match status" value="1"/>
</dbReference>
<dbReference type="PROSITE" id="PS50010">
    <property type="entry name" value="DH_2"/>
    <property type="match status" value="1"/>
</dbReference>
<dbReference type="CDD" id="cd00160">
    <property type="entry name" value="RhoGEF"/>
    <property type="match status" value="1"/>
</dbReference>
<reference evidence="3" key="1">
    <citation type="submission" date="2021-11" db="EMBL/GenBank/DDBJ databases">
        <authorList>
            <person name="Schell T."/>
        </authorList>
    </citation>
    <scope>NUCLEOTIDE SEQUENCE</scope>
    <source>
        <strain evidence="3">M5</strain>
    </source>
</reference>
<dbReference type="InterPro" id="IPR000219">
    <property type="entry name" value="DH_dom"/>
</dbReference>
<organism evidence="3 4">
    <name type="scientific">Daphnia galeata</name>
    <dbReference type="NCBI Taxonomy" id="27404"/>
    <lineage>
        <taxon>Eukaryota</taxon>
        <taxon>Metazoa</taxon>
        <taxon>Ecdysozoa</taxon>
        <taxon>Arthropoda</taxon>
        <taxon>Crustacea</taxon>
        <taxon>Branchiopoda</taxon>
        <taxon>Diplostraca</taxon>
        <taxon>Cladocera</taxon>
        <taxon>Anomopoda</taxon>
        <taxon>Daphniidae</taxon>
        <taxon>Daphnia</taxon>
    </lineage>
</organism>
<name>A0A8J2RPZ4_9CRUS</name>
<dbReference type="Gene3D" id="1.20.900.10">
    <property type="entry name" value="Dbl homology (DH) domain"/>
    <property type="match status" value="1"/>
</dbReference>
<dbReference type="SUPFAM" id="SSF50729">
    <property type="entry name" value="PH domain-like"/>
    <property type="match status" value="1"/>
</dbReference>
<dbReference type="InterPro" id="IPR035899">
    <property type="entry name" value="DBL_dom_sf"/>
</dbReference>
<dbReference type="SMART" id="SM00233">
    <property type="entry name" value="PH"/>
    <property type="match status" value="1"/>
</dbReference>
<dbReference type="AlphaFoldDB" id="A0A8J2RPZ4"/>
<evidence type="ECO:0000256" key="1">
    <source>
        <dbReference type="SAM" id="Coils"/>
    </source>
</evidence>
<gene>
    <name evidence="3" type="ORF">DGAL_LOCUS9709</name>
</gene>
<feature type="domain" description="DH" evidence="2">
    <location>
        <begin position="23"/>
        <end position="202"/>
    </location>
</feature>
<dbReference type="PANTHER" id="PTHR12673">
    <property type="entry name" value="FACIOGENITAL DYSPLASIA PROTEIN"/>
    <property type="match status" value="1"/>
</dbReference>
<sequence length="355" mass="40613">MSIAMDSPPTDEIIEEKERKLRLRNRVLNEIISSEESYITQLEMLLNGFVRPVRDKDIIPKHSFSAIFGDIEPLYSLNVVLNEELRKSENVGHDVGSAFCKIAPYLKLYSTYAHDYEIAITSLQGLRKSNKAFEAFVSQQERLPHISRKLEALLIVPIQRVPRYRLLLTELIAHTEEKEEEYTILNAALKQIEDVAHHINEQIREHENMQRMIRIQRSLAQGNPKIITPGRRFIKEGILRKVSADSESAHTRYFILFNDMLLYCKIRCPGNEINQKGSLVCSCVLPLRHCKAEASKQSYAQVTTYQITTHFKFAKMAGILFRVTFLPLFTSETVGSHSSVFTKLFSGSRAGSPSI</sequence>
<accession>A0A8J2RPZ4</accession>